<feature type="compositionally biased region" description="Basic residues" evidence="6">
    <location>
        <begin position="14"/>
        <end position="23"/>
    </location>
</feature>
<dbReference type="Pfam" id="PF09805">
    <property type="entry name" value="Nop25"/>
    <property type="match status" value="1"/>
</dbReference>
<feature type="coiled-coil region" evidence="5">
    <location>
        <begin position="50"/>
        <end position="105"/>
    </location>
</feature>
<feature type="region of interest" description="Disordered" evidence="6">
    <location>
        <begin position="1"/>
        <end position="23"/>
    </location>
</feature>
<organism evidence="7 8">
    <name type="scientific">Komagataella pastoris</name>
    <name type="common">Yeast</name>
    <name type="synonym">Pichia pastoris</name>
    <dbReference type="NCBI Taxonomy" id="4922"/>
    <lineage>
        <taxon>Eukaryota</taxon>
        <taxon>Fungi</taxon>
        <taxon>Dikarya</taxon>
        <taxon>Ascomycota</taxon>
        <taxon>Saccharomycotina</taxon>
        <taxon>Pichiomycetes</taxon>
        <taxon>Pichiales</taxon>
        <taxon>Pichiaceae</taxon>
        <taxon>Komagataella</taxon>
    </lineage>
</organism>
<dbReference type="EMBL" id="CP014586">
    <property type="protein sequence ID" value="ANZ76791.1"/>
    <property type="molecule type" value="Genomic_DNA"/>
</dbReference>
<protein>
    <submittedName>
        <fullName evidence="7">BA75_03392T0</fullName>
    </submittedName>
</protein>
<evidence type="ECO:0000313" key="8">
    <source>
        <dbReference type="Proteomes" id="UP000094565"/>
    </source>
</evidence>
<dbReference type="GO" id="GO:0005730">
    <property type="term" value="C:nucleolus"/>
    <property type="evidence" value="ECO:0007669"/>
    <property type="project" value="UniProtKB-SubCell"/>
</dbReference>
<accession>A0A1B2JFX8</accession>
<dbReference type="PANTHER" id="PTHR14577:SF0">
    <property type="entry name" value="NUCLEOLAR PROTEIN 12"/>
    <property type="match status" value="1"/>
</dbReference>
<dbReference type="InterPro" id="IPR019186">
    <property type="entry name" value="Nucleolar_protein_12"/>
</dbReference>
<comment type="subcellular location">
    <subcellularLocation>
        <location evidence="1">Nucleus</location>
        <location evidence="1">Nucleolus</location>
    </subcellularLocation>
</comment>
<dbReference type="OrthoDB" id="551633at2759"/>
<dbReference type="PANTHER" id="PTHR14577">
    <property type="entry name" value="NUCLEOLAR PROTEIN 12"/>
    <property type="match status" value="1"/>
</dbReference>
<feature type="compositionally biased region" description="Basic and acidic residues" evidence="6">
    <location>
        <begin position="236"/>
        <end position="246"/>
    </location>
</feature>
<feature type="region of interest" description="Disordered" evidence="6">
    <location>
        <begin position="218"/>
        <end position="253"/>
    </location>
</feature>
<keyword evidence="3 5" id="KW-0175">Coiled coil</keyword>
<name>A0A1B2JFX8_PICPA</name>
<evidence type="ECO:0000256" key="5">
    <source>
        <dbReference type="SAM" id="Coils"/>
    </source>
</evidence>
<keyword evidence="8" id="KW-1185">Reference proteome</keyword>
<evidence type="ECO:0000256" key="1">
    <source>
        <dbReference type="ARBA" id="ARBA00004604"/>
    </source>
</evidence>
<proteinExistence type="inferred from homology"/>
<evidence type="ECO:0000256" key="3">
    <source>
        <dbReference type="ARBA" id="ARBA00023054"/>
    </source>
</evidence>
<keyword evidence="4" id="KW-0539">Nucleus</keyword>
<evidence type="ECO:0000256" key="4">
    <source>
        <dbReference type="ARBA" id="ARBA00023242"/>
    </source>
</evidence>
<reference evidence="7 8" key="1">
    <citation type="submission" date="2016-02" db="EMBL/GenBank/DDBJ databases">
        <title>Comparative genomic and transcriptomic foundation for Pichia pastoris.</title>
        <authorList>
            <person name="Love K.R."/>
            <person name="Shah K.A."/>
            <person name="Whittaker C.A."/>
            <person name="Wu J."/>
            <person name="Bartlett M.C."/>
            <person name="Ma D."/>
            <person name="Leeson R.L."/>
            <person name="Priest M."/>
            <person name="Young S.K."/>
            <person name="Love J.C."/>
        </authorList>
    </citation>
    <scope>NUCLEOTIDE SEQUENCE [LARGE SCALE GENOMIC DNA]</scope>
    <source>
        <strain evidence="7 8">ATCC 28485</strain>
    </source>
</reference>
<feature type="compositionally biased region" description="Basic residues" evidence="6">
    <location>
        <begin position="224"/>
        <end position="234"/>
    </location>
</feature>
<gene>
    <name evidence="7" type="primary">RRP17</name>
    <name evidence="7" type="ORF">ATY40_BA7503392</name>
</gene>
<evidence type="ECO:0000256" key="2">
    <source>
        <dbReference type="ARBA" id="ARBA00007175"/>
    </source>
</evidence>
<sequence length="253" mass="29703">MAGKPNREILTGGKRYKQQSSRKHRVEEVVFDGEARVDYLTGFHKRKLQRRKKAQEFAKEQERLARLEERAKIREERKKNIHKQLEKYNKSIKELNGDVTELNISIDSELEANVFHDHNQNRNQSDGEFDEEEDDADWVGFDEDNENDVKGILKRQEVYVSTNENAPIKGRSSVEIEELAPNGIDITQIARANFVDLTKSKEILDKSIERAKKYAELINGSRTPKTKSRKKFRYLSKTERKANTRKERSKKRR</sequence>
<evidence type="ECO:0000256" key="6">
    <source>
        <dbReference type="SAM" id="MobiDB-lite"/>
    </source>
</evidence>
<evidence type="ECO:0000313" key="7">
    <source>
        <dbReference type="EMBL" id="ANZ76791.1"/>
    </source>
</evidence>
<dbReference type="Proteomes" id="UP000094565">
    <property type="component" value="Chromosome 3"/>
</dbReference>
<dbReference type="GO" id="GO:0019843">
    <property type="term" value="F:rRNA binding"/>
    <property type="evidence" value="ECO:0007669"/>
    <property type="project" value="TreeGrafter"/>
</dbReference>
<comment type="similarity">
    <text evidence="2">Belongs to the RRP17 family.</text>
</comment>
<dbReference type="AlphaFoldDB" id="A0A1B2JFX8"/>